<dbReference type="PANTHER" id="PTHR23266">
    <property type="entry name" value="IMMUNOGLOBULIN HEAVY CHAIN"/>
    <property type="match status" value="1"/>
</dbReference>
<reference evidence="1" key="3">
    <citation type="submission" date="2025-09" db="UniProtKB">
        <authorList>
            <consortium name="Ensembl"/>
        </authorList>
    </citation>
    <scope>IDENTIFICATION</scope>
</reference>
<accession>A0A8C3U696</accession>
<dbReference type="InterPro" id="IPR036179">
    <property type="entry name" value="Ig-like_dom_sf"/>
</dbReference>
<evidence type="ECO:0008006" key="3">
    <source>
        <dbReference type="Google" id="ProtNLM"/>
    </source>
</evidence>
<reference evidence="1" key="2">
    <citation type="submission" date="2025-08" db="UniProtKB">
        <authorList>
            <consortium name="Ensembl"/>
        </authorList>
    </citation>
    <scope>IDENTIFICATION</scope>
</reference>
<sequence>MVQSPLCSVLRLGHRVGIWGQEFELCLSPSPLVPTGLWEAMTLLECGGDLQSPGGSLTLLCRGNGFNFGSFGMGWMRQSPGKANKRRNPRP</sequence>
<evidence type="ECO:0000313" key="2">
    <source>
        <dbReference type="Proteomes" id="UP000694563"/>
    </source>
</evidence>
<keyword evidence="2" id="KW-1185">Reference proteome</keyword>
<protein>
    <recommendedName>
        <fullName evidence="3">Ig-like domain-containing protein</fullName>
    </recommendedName>
</protein>
<dbReference type="InterPro" id="IPR013783">
    <property type="entry name" value="Ig-like_fold"/>
</dbReference>
<evidence type="ECO:0000313" key="1">
    <source>
        <dbReference type="Ensembl" id="ENSCUSP00005008772.1"/>
    </source>
</evidence>
<dbReference type="AlphaFoldDB" id="A0A8C3U696"/>
<dbReference type="InterPro" id="IPR050199">
    <property type="entry name" value="IgHV"/>
</dbReference>
<dbReference type="Proteomes" id="UP000694563">
    <property type="component" value="Chromosome 38"/>
</dbReference>
<dbReference type="Gene3D" id="2.60.40.10">
    <property type="entry name" value="Immunoglobulins"/>
    <property type="match status" value="1"/>
</dbReference>
<reference evidence="1" key="1">
    <citation type="submission" date="2020-10" db="EMBL/GenBank/DDBJ databases">
        <title>Catharus ustulatus (Swainson's thrush) genome, bCatUst1, primary haplotype v2.</title>
        <authorList>
            <person name="Delmore K."/>
            <person name="Vafadar M."/>
            <person name="Formenti G."/>
            <person name="Chow W."/>
            <person name="Pelan S."/>
            <person name="Howe K."/>
            <person name="Rhie A."/>
            <person name="Mountcastle J."/>
            <person name="Haase B."/>
            <person name="Fedrigo O."/>
            <person name="Jarvis E.D."/>
        </authorList>
    </citation>
    <scope>NUCLEOTIDE SEQUENCE [LARGE SCALE GENOMIC DNA]</scope>
</reference>
<proteinExistence type="predicted"/>
<organism evidence="1 2">
    <name type="scientific">Catharus ustulatus</name>
    <name type="common">Russet-backed thrush</name>
    <name type="synonym">Hylocichla ustulatus</name>
    <dbReference type="NCBI Taxonomy" id="91951"/>
    <lineage>
        <taxon>Eukaryota</taxon>
        <taxon>Metazoa</taxon>
        <taxon>Chordata</taxon>
        <taxon>Craniata</taxon>
        <taxon>Vertebrata</taxon>
        <taxon>Euteleostomi</taxon>
        <taxon>Archelosauria</taxon>
        <taxon>Archosauria</taxon>
        <taxon>Dinosauria</taxon>
        <taxon>Saurischia</taxon>
        <taxon>Theropoda</taxon>
        <taxon>Coelurosauria</taxon>
        <taxon>Aves</taxon>
        <taxon>Neognathae</taxon>
        <taxon>Neoaves</taxon>
        <taxon>Telluraves</taxon>
        <taxon>Australaves</taxon>
        <taxon>Passeriformes</taxon>
        <taxon>Turdidae</taxon>
        <taxon>Catharus</taxon>
    </lineage>
</organism>
<dbReference type="SUPFAM" id="SSF48726">
    <property type="entry name" value="Immunoglobulin"/>
    <property type="match status" value="1"/>
</dbReference>
<name>A0A8C3U696_CATUS</name>
<dbReference type="Ensembl" id="ENSCUST00005009138.1">
    <property type="protein sequence ID" value="ENSCUSP00005008772.1"/>
    <property type="gene ID" value="ENSCUSG00005005551.1"/>
</dbReference>